<dbReference type="Proteomes" id="UP000049495">
    <property type="component" value="Unassembled WGS sequence"/>
</dbReference>
<organism evidence="1 2">
    <name type="scientific">Vibrio crassostreae</name>
    <dbReference type="NCBI Taxonomy" id="246167"/>
    <lineage>
        <taxon>Bacteria</taxon>
        <taxon>Pseudomonadati</taxon>
        <taxon>Pseudomonadota</taxon>
        <taxon>Gammaproteobacteria</taxon>
        <taxon>Vibrionales</taxon>
        <taxon>Vibrionaceae</taxon>
        <taxon>Vibrio</taxon>
    </lineage>
</organism>
<accession>A0A822MUG1</accession>
<evidence type="ECO:0008006" key="3">
    <source>
        <dbReference type="Google" id="ProtNLM"/>
    </source>
</evidence>
<sequence>MIDQIDLNPPEDTQDPFVWHTNIARQLERAREYTEAAMHWKKAARIPPNDTNLLWVTRRANFCFHVHKRAYLRGDHYV</sequence>
<proteinExistence type="predicted"/>
<dbReference type="EMBL" id="CCJV01000051">
    <property type="protein sequence ID" value="CDT08648.1"/>
    <property type="molecule type" value="Genomic_DNA"/>
</dbReference>
<dbReference type="InterPro" id="IPR047666">
    <property type="entry name" value="ANR_neg_reg"/>
</dbReference>
<reference evidence="2" key="1">
    <citation type="submission" date="2014-06" db="EMBL/GenBank/DDBJ databases">
        <authorList>
            <person name="Le Roux Frederique"/>
        </authorList>
    </citation>
    <scope>NUCLEOTIDE SEQUENCE [LARGE SCALE GENOMIC DNA]</scope>
    <source>
        <strain evidence="2">J5-5</strain>
    </source>
</reference>
<dbReference type="AlphaFoldDB" id="A0A822MUG1"/>
<gene>
    <name evidence="1" type="ORF">VCR5J5_1440036</name>
</gene>
<dbReference type="RefSeq" id="WP_048667263.1">
    <property type="nucleotide sequence ID" value="NZ_CAWMAS010000050.1"/>
</dbReference>
<dbReference type="NCBIfam" id="NF033650">
    <property type="entry name" value="ANR_neg_reg"/>
    <property type="match status" value="1"/>
</dbReference>
<evidence type="ECO:0000313" key="2">
    <source>
        <dbReference type="Proteomes" id="UP000049495"/>
    </source>
</evidence>
<evidence type="ECO:0000313" key="1">
    <source>
        <dbReference type="EMBL" id="CDT08648.1"/>
    </source>
</evidence>
<protein>
    <recommendedName>
        <fullName evidence="3">Tetratricopeptide repeat protein</fullName>
    </recommendedName>
</protein>
<comment type="caution">
    <text evidence="1">The sequence shown here is derived from an EMBL/GenBank/DDBJ whole genome shotgun (WGS) entry which is preliminary data.</text>
</comment>
<name>A0A822MUG1_9VIBR</name>